<dbReference type="EMBL" id="LSBJ02000003">
    <property type="protein sequence ID" value="OAQ68473.1"/>
    <property type="molecule type" value="Genomic_DNA"/>
</dbReference>
<proteinExistence type="predicted"/>
<evidence type="ECO:0000313" key="2">
    <source>
        <dbReference type="Proteomes" id="UP000078397"/>
    </source>
</evidence>
<gene>
    <name evidence="1" type="ORF">VFPPC_15831</name>
</gene>
<comment type="caution">
    <text evidence="1">The sequence shown here is derived from an EMBL/GenBank/DDBJ whole genome shotgun (WGS) entry which is preliminary data.</text>
</comment>
<dbReference type="RefSeq" id="XP_018145323.1">
    <property type="nucleotide sequence ID" value="XM_018293584.1"/>
</dbReference>
<keyword evidence="2" id="KW-1185">Reference proteome</keyword>
<protein>
    <submittedName>
        <fullName evidence="1">Uncharacterized protein</fullName>
    </submittedName>
</protein>
<organism evidence="1 2">
    <name type="scientific">Pochonia chlamydosporia 170</name>
    <dbReference type="NCBI Taxonomy" id="1380566"/>
    <lineage>
        <taxon>Eukaryota</taxon>
        <taxon>Fungi</taxon>
        <taxon>Dikarya</taxon>
        <taxon>Ascomycota</taxon>
        <taxon>Pezizomycotina</taxon>
        <taxon>Sordariomycetes</taxon>
        <taxon>Hypocreomycetidae</taxon>
        <taxon>Hypocreales</taxon>
        <taxon>Clavicipitaceae</taxon>
        <taxon>Pochonia</taxon>
    </lineage>
</organism>
<sequence length="53" mass="6208">METRKELYMSSYQLHGTESNGQEVSAYTTRPDLISSKWYDSTRWSQTRGPSIF</sequence>
<accession>A0A179FTQ8</accession>
<reference evidence="1 2" key="1">
    <citation type="journal article" date="2016" name="PLoS Pathog.">
        <title>Biosynthesis of antibiotic leucinostatins in bio-control fungus Purpureocillium lilacinum and their inhibition on phytophthora revealed by genome mining.</title>
        <authorList>
            <person name="Wang G."/>
            <person name="Liu Z."/>
            <person name="Lin R."/>
            <person name="Li E."/>
            <person name="Mao Z."/>
            <person name="Ling J."/>
            <person name="Yang Y."/>
            <person name="Yin W.B."/>
            <person name="Xie B."/>
        </authorList>
    </citation>
    <scope>NUCLEOTIDE SEQUENCE [LARGE SCALE GENOMIC DNA]</scope>
    <source>
        <strain evidence="1">170</strain>
    </source>
</reference>
<dbReference type="GeneID" id="28857578"/>
<name>A0A179FTQ8_METCM</name>
<dbReference type="AlphaFoldDB" id="A0A179FTQ8"/>
<dbReference type="Proteomes" id="UP000078397">
    <property type="component" value="Unassembled WGS sequence"/>
</dbReference>
<evidence type="ECO:0000313" key="1">
    <source>
        <dbReference type="EMBL" id="OAQ68473.1"/>
    </source>
</evidence>
<dbReference type="KEGG" id="pchm:VFPPC_15831"/>